<evidence type="ECO:0000259" key="4">
    <source>
        <dbReference type="Pfam" id="PF00389"/>
    </source>
</evidence>
<evidence type="ECO:0000256" key="2">
    <source>
        <dbReference type="ARBA" id="ARBA00073306"/>
    </source>
</evidence>
<evidence type="ECO:0000259" key="5">
    <source>
        <dbReference type="Pfam" id="PF02826"/>
    </source>
</evidence>
<dbReference type="Pfam" id="PF02826">
    <property type="entry name" value="2-Hacid_dh_C"/>
    <property type="match status" value="1"/>
</dbReference>
<gene>
    <name evidence="7" type="primary">LOC4817036</name>
</gene>
<evidence type="ECO:0000256" key="3">
    <source>
        <dbReference type="RuleBase" id="RU003719"/>
    </source>
</evidence>
<dbReference type="PANTHER" id="PTHR10996:SF119">
    <property type="entry name" value="FI03731P-RELATED"/>
    <property type="match status" value="1"/>
</dbReference>
<feature type="domain" description="D-isomer specific 2-hydroxyacid dehydrogenase catalytic" evidence="4">
    <location>
        <begin position="17"/>
        <end position="329"/>
    </location>
</feature>
<dbReference type="FunCoup" id="A0A6I8UK78">
    <property type="interactions" value="127"/>
</dbReference>
<dbReference type="InterPro" id="IPR036291">
    <property type="entry name" value="NAD(P)-bd_dom_sf"/>
</dbReference>
<dbReference type="SUPFAM" id="SSF51735">
    <property type="entry name" value="NAD(P)-binding Rossmann-fold domains"/>
    <property type="match status" value="1"/>
</dbReference>
<sequence length="333" mass="36299">MSTMSTVRAATAAAFKVLVSHPNVPAPALELLRSRGAETIICQSVPPCREEILQKVSGVDAIFWAHYQPLNAGILDAAGAQLRCVSTMSSGIDFADVPEFKRRQIPLGHTPGVVKNSVADLAIGLMIAAGRHFHAGRSDIESSQWKTELIDWRMGQEIRDSVIGFFGFGGISQAIAKRLQCWDVAKILYHTRTRKENDCEFKAEHVSFERLLQESDFLVVAAPLTDESRGKFDAKAFGQMKSNAVFVNVARGGLVIQSDLHEALTKGQIFAAGLDVTTPEPLPADDPILKLPNCVILPHLGTQTMKTTIEMSLLAANNILNAIEGRPMIRPAY</sequence>
<evidence type="ECO:0000313" key="7">
    <source>
        <dbReference type="RefSeq" id="XP_001356852.4"/>
    </source>
</evidence>
<keyword evidence="6" id="KW-1185">Reference proteome</keyword>
<dbReference type="GO" id="GO:0005829">
    <property type="term" value="C:cytosol"/>
    <property type="evidence" value="ECO:0007669"/>
    <property type="project" value="TreeGrafter"/>
</dbReference>
<reference evidence="7" key="1">
    <citation type="submission" date="2025-08" db="UniProtKB">
        <authorList>
            <consortium name="RefSeq"/>
        </authorList>
    </citation>
    <scope>IDENTIFICATION</scope>
    <source>
        <strain evidence="7">MV-25-SWS-2005</strain>
        <tissue evidence="7">Whole body</tissue>
    </source>
</reference>
<name>A0A6I8UK78_DROPS</name>
<dbReference type="AlphaFoldDB" id="A0A6I8UK78"/>
<dbReference type="GO" id="GO:0051287">
    <property type="term" value="F:NAD binding"/>
    <property type="evidence" value="ECO:0007669"/>
    <property type="project" value="InterPro"/>
</dbReference>
<organism evidence="6 7">
    <name type="scientific">Drosophila pseudoobscura pseudoobscura</name>
    <name type="common">Fruit fly</name>
    <dbReference type="NCBI Taxonomy" id="46245"/>
    <lineage>
        <taxon>Eukaryota</taxon>
        <taxon>Metazoa</taxon>
        <taxon>Ecdysozoa</taxon>
        <taxon>Arthropoda</taxon>
        <taxon>Hexapoda</taxon>
        <taxon>Insecta</taxon>
        <taxon>Pterygota</taxon>
        <taxon>Neoptera</taxon>
        <taxon>Endopterygota</taxon>
        <taxon>Diptera</taxon>
        <taxon>Brachycera</taxon>
        <taxon>Muscomorpha</taxon>
        <taxon>Ephydroidea</taxon>
        <taxon>Drosophilidae</taxon>
        <taxon>Drosophila</taxon>
        <taxon>Sophophora</taxon>
    </lineage>
</organism>
<dbReference type="Pfam" id="PF00389">
    <property type="entry name" value="2-Hacid_dh"/>
    <property type="match status" value="1"/>
</dbReference>
<evidence type="ECO:0000313" key="6">
    <source>
        <dbReference type="Proteomes" id="UP000001819"/>
    </source>
</evidence>
<dbReference type="GO" id="GO:0030267">
    <property type="term" value="F:glyoxylate reductase (NADPH) activity"/>
    <property type="evidence" value="ECO:0007669"/>
    <property type="project" value="TreeGrafter"/>
</dbReference>
<dbReference type="ExpressionAtlas" id="A0A6I8UK78">
    <property type="expression patterns" value="baseline"/>
</dbReference>
<feature type="domain" description="D-isomer specific 2-hydroxyacid dehydrogenase NAD-binding" evidence="5">
    <location>
        <begin position="123"/>
        <end position="301"/>
    </location>
</feature>
<proteinExistence type="inferred from homology"/>
<dbReference type="SUPFAM" id="SSF52283">
    <property type="entry name" value="Formate/glycerate dehydrogenase catalytic domain-like"/>
    <property type="match status" value="1"/>
</dbReference>
<accession>A0A6I8UK78</accession>
<dbReference type="KEGG" id="dpo:4817036"/>
<protein>
    <recommendedName>
        <fullName evidence="2">Glyoxylate reductase/hydroxypyruvate reductase</fullName>
    </recommendedName>
</protein>
<dbReference type="PANTHER" id="PTHR10996">
    <property type="entry name" value="2-HYDROXYACID DEHYDROGENASE-RELATED"/>
    <property type="match status" value="1"/>
</dbReference>
<evidence type="ECO:0000256" key="1">
    <source>
        <dbReference type="ARBA" id="ARBA00023002"/>
    </source>
</evidence>
<dbReference type="InterPro" id="IPR050223">
    <property type="entry name" value="D-isomer_2-hydroxyacid_DH"/>
</dbReference>
<dbReference type="CDD" id="cd05301">
    <property type="entry name" value="GDH"/>
    <property type="match status" value="1"/>
</dbReference>
<keyword evidence="1 3" id="KW-0560">Oxidoreductase</keyword>
<dbReference type="InterPro" id="IPR006139">
    <property type="entry name" value="D-isomer_2_OHA_DH_cat_dom"/>
</dbReference>
<dbReference type="InParanoid" id="A0A6I8UK78"/>
<dbReference type="Proteomes" id="UP000001819">
    <property type="component" value="Chromosome 4"/>
</dbReference>
<dbReference type="GO" id="GO:0008465">
    <property type="term" value="F:hydroxypyruvate reductase (NADH) activity"/>
    <property type="evidence" value="ECO:0007669"/>
    <property type="project" value="TreeGrafter"/>
</dbReference>
<dbReference type="FunFam" id="3.40.50.720:FF:000026">
    <property type="entry name" value="Glyoxylate/hydroxypyruvate reductase B"/>
    <property type="match status" value="1"/>
</dbReference>
<dbReference type="Gene3D" id="3.40.50.720">
    <property type="entry name" value="NAD(P)-binding Rossmann-like Domain"/>
    <property type="match status" value="2"/>
</dbReference>
<dbReference type="RefSeq" id="XP_001356852.4">
    <property type="nucleotide sequence ID" value="XM_001356816.4"/>
</dbReference>
<comment type="similarity">
    <text evidence="3">Belongs to the D-isomer specific 2-hydroxyacid dehydrogenase family.</text>
</comment>
<dbReference type="InterPro" id="IPR006140">
    <property type="entry name" value="D-isomer_DH_NAD-bd"/>
</dbReference>